<comment type="caution">
    <text evidence="1">The sequence shown here is derived from an EMBL/GenBank/DDBJ whole genome shotgun (WGS) entry which is preliminary data.</text>
</comment>
<organism evidence="1 2">
    <name type="scientific">Thelephora ganbajun</name>
    <name type="common">Ganba fungus</name>
    <dbReference type="NCBI Taxonomy" id="370292"/>
    <lineage>
        <taxon>Eukaryota</taxon>
        <taxon>Fungi</taxon>
        <taxon>Dikarya</taxon>
        <taxon>Basidiomycota</taxon>
        <taxon>Agaricomycotina</taxon>
        <taxon>Agaricomycetes</taxon>
        <taxon>Thelephorales</taxon>
        <taxon>Thelephoraceae</taxon>
        <taxon>Thelephora</taxon>
    </lineage>
</organism>
<dbReference type="EMBL" id="MU118081">
    <property type="protein sequence ID" value="KAF9645708.1"/>
    <property type="molecule type" value="Genomic_DNA"/>
</dbReference>
<proteinExistence type="predicted"/>
<dbReference type="Proteomes" id="UP000886501">
    <property type="component" value="Unassembled WGS sequence"/>
</dbReference>
<reference evidence="1" key="2">
    <citation type="journal article" date="2020" name="Nat. Commun.">
        <title>Large-scale genome sequencing of mycorrhizal fungi provides insights into the early evolution of symbiotic traits.</title>
        <authorList>
            <person name="Miyauchi S."/>
            <person name="Kiss E."/>
            <person name="Kuo A."/>
            <person name="Drula E."/>
            <person name="Kohler A."/>
            <person name="Sanchez-Garcia M."/>
            <person name="Morin E."/>
            <person name="Andreopoulos B."/>
            <person name="Barry K.W."/>
            <person name="Bonito G."/>
            <person name="Buee M."/>
            <person name="Carver A."/>
            <person name="Chen C."/>
            <person name="Cichocki N."/>
            <person name="Clum A."/>
            <person name="Culley D."/>
            <person name="Crous P.W."/>
            <person name="Fauchery L."/>
            <person name="Girlanda M."/>
            <person name="Hayes R.D."/>
            <person name="Keri Z."/>
            <person name="LaButti K."/>
            <person name="Lipzen A."/>
            <person name="Lombard V."/>
            <person name="Magnuson J."/>
            <person name="Maillard F."/>
            <person name="Murat C."/>
            <person name="Nolan M."/>
            <person name="Ohm R.A."/>
            <person name="Pangilinan J."/>
            <person name="Pereira M.F."/>
            <person name="Perotto S."/>
            <person name="Peter M."/>
            <person name="Pfister S."/>
            <person name="Riley R."/>
            <person name="Sitrit Y."/>
            <person name="Stielow J.B."/>
            <person name="Szollosi G."/>
            <person name="Zifcakova L."/>
            <person name="Stursova M."/>
            <person name="Spatafora J.W."/>
            <person name="Tedersoo L."/>
            <person name="Vaario L.M."/>
            <person name="Yamada A."/>
            <person name="Yan M."/>
            <person name="Wang P."/>
            <person name="Xu J."/>
            <person name="Bruns T."/>
            <person name="Baldrian P."/>
            <person name="Vilgalys R."/>
            <person name="Dunand C."/>
            <person name="Henrissat B."/>
            <person name="Grigoriev I.V."/>
            <person name="Hibbett D."/>
            <person name="Nagy L.G."/>
            <person name="Martin F.M."/>
        </authorList>
    </citation>
    <scope>NUCLEOTIDE SEQUENCE</scope>
    <source>
        <strain evidence="1">P2</strain>
    </source>
</reference>
<protein>
    <submittedName>
        <fullName evidence="1">Uncharacterized protein</fullName>
    </submittedName>
</protein>
<evidence type="ECO:0000313" key="1">
    <source>
        <dbReference type="EMBL" id="KAF9645708.1"/>
    </source>
</evidence>
<reference evidence="1" key="1">
    <citation type="submission" date="2019-10" db="EMBL/GenBank/DDBJ databases">
        <authorList>
            <consortium name="DOE Joint Genome Institute"/>
            <person name="Kuo A."/>
            <person name="Miyauchi S."/>
            <person name="Kiss E."/>
            <person name="Drula E."/>
            <person name="Kohler A."/>
            <person name="Sanchez-Garcia M."/>
            <person name="Andreopoulos B."/>
            <person name="Barry K.W."/>
            <person name="Bonito G."/>
            <person name="Buee M."/>
            <person name="Carver A."/>
            <person name="Chen C."/>
            <person name="Cichocki N."/>
            <person name="Clum A."/>
            <person name="Culley D."/>
            <person name="Crous P.W."/>
            <person name="Fauchery L."/>
            <person name="Girlanda M."/>
            <person name="Hayes R."/>
            <person name="Keri Z."/>
            <person name="Labutti K."/>
            <person name="Lipzen A."/>
            <person name="Lombard V."/>
            <person name="Magnuson J."/>
            <person name="Maillard F."/>
            <person name="Morin E."/>
            <person name="Murat C."/>
            <person name="Nolan M."/>
            <person name="Ohm R."/>
            <person name="Pangilinan J."/>
            <person name="Pereira M."/>
            <person name="Perotto S."/>
            <person name="Peter M."/>
            <person name="Riley R."/>
            <person name="Sitrit Y."/>
            <person name="Stielow B."/>
            <person name="Szollosi G."/>
            <person name="Zifcakova L."/>
            <person name="Stursova M."/>
            <person name="Spatafora J.W."/>
            <person name="Tedersoo L."/>
            <person name="Vaario L.-M."/>
            <person name="Yamada A."/>
            <person name="Yan M."/>
            <person name="Wang P."/>
            <person name="Xu J."/>
            <person name="Bruns T."/>
            <person name="Baldrian P."/>
            <person name="Vilgalys R."/>
            <person name="Henrissat B."/>
            <person name="Grigoriev I.V."/>
            <person name="Hibbett D."/>
            <person name="Nagy L.G."/>
            <person name="Martin F.M."/>
        </authorList>
    </citation>
    <scope>NUCLEOTIDE SEQUENCE</scope>
    <source>
        <strain evidence="1">P2</strain>
    </source>
</reference>
<evidence type="ECO:0000313" key="2">
    <source>
        <dbReference type="Proteomes" id="UP000886501"/>
    </source>
</evidence>
<accession>A0ACB6Z8M5</accession>
<keyword evidence="2" id="KW-1185">Reference proteome</keyword>
<name>A0ACB6Z8M5_THEGA</name>
<sequence length="133" mass="15146">MFASIHTRLPWSTHLIQLPVLLVPRGLVQQIFSVLLFSIRAVLVVCGRVPWITLWTWKAYFVVGDVTAFWITDIPRPPIPHDREEPSPPFNVTLLSNLSDHPTWKTPVVDTFLGQIIALLNVLKSVAVFLLRE</sequence>
<gene>
    <name evidence="1" type="ORF">BDM02DRAFT_3271518</name>
</gene>